<dbReference type="GO" id="GO:0017000">
    <property type="term" value="P:antibiotic biosynthetic process"/>
    <property type="evidence" value="ECO:0007669"/>
    <property type="project" value="InterPro"/>
</dbReference>
<feature type="binding site" evidence="5">
    <location>
        <position position="364"/>
    </location>
    <ligand>
        <name>Ca(2+)</name>
        <dbReference type="ChEBI" id="CHEBI:29108"/>
    </ligand>
</feature>
<evidence type="ECO:0000256" key="5">
    <source>
        <dbReference type="PIRSR" id="PIRSR001227-2"/>
    </source>
</evidence>
<keyword evidence="7" id="KW-1185">Reference proteome</keyword>
<evidence type="ECO:0000313" key="7">
    <source>
        <dbReference type="Proteomes" id="UP000240971"/>
    </source>
</evidence>
<dbReference type="Gene3D" id="2.30.120.10">
    <property type="match status" value="1"/>
</dbReference>
<keyword evidence="5" id="KW-0106">Calcium</keyword>
<dbReference type="GO" id="GO:0046872">
    <property type="term" value="F:metal ion binding"/>
    <property type="evidence" value="ECO:0007669"/>
    <property type="project" value="UniProtKB-KW"/>
</dbReference>
<dbReference type="OrthoDB" id="9759796at2"/>
<keyword evidence="5" id="KW-0479">Metal-binding</keyword>
<reference evidence="6 7" key="1">
    <citation type="submission" date="2018-03" db="EMBL/GenBank/DDBJ databases">
        <title>Genomic Encyclopedia of Archaeal and Bacterial Type Strains, Phase II (KMG-II): from individual species to whole genera.</title>
        <authorList>
            <person name="Goeker M."/>
        </authorList>
    </citation>
    <scope>NUCLEOTIDE SEQUENCE [LARGE SCALE GENOMIC DNA]</scope>
    <source>
        <strain evidence="6 7">DSM 24859</strain>
    </source>
</reference>
<gene>
    <name evidence="6" type="ORF">CLV51_1021143</name>
</gene>
<sequence length="822" mass="92338">MRIIPAIITAAFTLSLTYVLSHKLGEVPLLGNLLSHKLKQIPPLGSLLSPQTGFWQNAEAIGERPREQLLLPALSGKVEVWFDDRMVPHIFAKNEADAYYVQGYVTARDRLWQMELQTYAAAGRLSEILGPELIQYDRKQRREGMGYAAEGTVREMMANPDSKTAVEAYAAGINAYIATLTPATLPVEYKILDYKPEKWDVIKSALLLKYMAHDLAGACNDLEYTNARRLFSMKDFNLLYPDFQDTLDPIIPKGTAYAAASVKVVAPPDSQLAMDAAFMKFRMDKPDPDNGSNNWAVAGSKTQLGAPILCSDPHLGLTLPSLWYEIQIHTPGMNVYGVSLPGAPGVIIGFNDHIAWGVTNGEEDVKDFYRMQFRNGLREYLFNGSYRAADLRVEDIKVRGGATIHDTVAYTVWGPVMFDNTFPDKTARQLFLAMRWKALDPSDELATFYKLNKARNYDEYLNALKTYTCPAQNFVFADKTGDIAIWHNGQFPLRWNDQGKWVMPGGDSSYAWQGFIPHDELPHIKNPARGFVSSANQRPADSTYPYRLYGQFDLFRGERINERLAAMSAITPHDMMLLQNDDKNLFAAAAMPMIKKHIDSTAFTPQEQPYWQLLSSWDFMATPDSKAATIFNRLWYHLEDTIWHDELNPADSSVLTYPQSTTTLQLLLRDTSFHFIDNINTPQKETLSQLLQGAFATTVKELAALNKAGKLELGKSRGTDINHLSRGIPAFSAQHLNTGGGQHIINATKQSHGPSWRMIVQLTSKTEAYGIYPGGQSGNPGSPFYDNSVNDWVTGKYYLLHIFDEKEKDDPVIRYKLVFTGK</sequence>
<dbReference type="Gene3D" id="3.60.20.10">
    <property type="entry name" value="Glutamine Phosphoribosylpyrophosphate, subunit 1, domain 1"/>
    <property type="match status" value="1"/>
</dbReference>
<evidence type="ECO:0000256" key="3">
    <source>
        <dbReference type="ARBA" id="ARBA00023145"/>
    </source>
</evidence>
<dbReference type="InterPro" id="IPR043147">
    <property type="entry name" value="Penicillin_amidase_A-knob"/>
</dbReference>
<proteinExistence type="inferred from homology"/>
<evidence type="ECO:0000256" key="1">
    <source>
        <dbReference type="ARBA" id="ARBA00006586"/>
    </source>
</evidence>
<dbReference type="AlphaFoldDB" id="A0A2P8HPX9"/>
<feature type="binding site" evidence="5">
    <location>
        <position position="367"/>
    </location>
    <ligand>
        <name>Ca(2+)</name>
        <dbReference type="ChEBI" id="CHEBI:29108"/>
    </ligand>
</feature>
<comment type="similarity">
    <text evidence="1">Belongs to the peptidase S45 family.</text>
</comment>
<dbReference type="EMBL" id="PYAW01000002">
    <property type="protein sequence ID" value="PSL48278.1"/>
    <property type="molecule type" value="Genomic_DNA"/>
</dbReference>
<dbReference type="InterPro" id="IPR029055">
    <property type="entry name" value="Ntn_hydrolases_N"/>
</dbReference>
<dbReference type="InterPro" id="IPR014395">
    <property type="entry name" value="Pen/GL7ACA/AHL_acylase"/>
</dbReference>
<accession>A0A2P8HPX9</accession>
<dbReference type="InterPro" id="IPR002692">
    <property type="entry name" value="S45"/>
</dbReference>
<dbReference type="InterPro" id="IPR043146">
    <property type="entry name" value="Penicillin_amidase_N_B-knob"/>
</dbReference>
<dbReference type="PANTHER" id="PTHR34218">
    <property type="entry name" value="PEPTIDASE S45 PENICILLIN AMIDASE"/>
    <property type="match status" value="1"/>
</dbReference>
<protein>
    <submittedName>
        <fullName evidence="6">Penicillin amidase</fullName>
    </submittedName>
</protein>
<dbReference type="RefSeq" id="WP_106528669.1">
    <property type="nucleotide sequence ID" value="NZ_PYAW01000002.1"/>
</dbReference>
<name>A0A2P8HPX9_CHINA</name>
<dbReference type="PIRSF" id="PIRSF001227">
    <property type="entry name" value="Pen_acylase"/>
    <property type="match status" value="1"/>
</dbReference>
<dbReference type="PANTHER" id="PTHR34218:SF4">
    <property type="entry name" value="ACYL-HOMOSERINE LACTONE ACYLASE QUIP"/>
    <property type="match status" value="1"/>
</dbReference>
<dbReference type="Gene3D" id="1.10.1400.10">
    <property type="match status" value="1"/>
</dbReference>
<feature type="active site" description="Nucleophile" evidence="4">
    <location>
        <position position="292"/>
    </location>
</feature>
<dbReference type="InterPro" id="IPR023343">
    <property type="entry name" value="Penicillin_amidase_dom1"/>
</dbReference>
<dbReference type="Pfam" id="PF01804">
    <property type="entry name" value="Penicil_amidase"/>
    <property type="match status" value="1"/>
</dbReference>
<dbReference type="GO" id="GO:0016811">
    <property type="term" value="F:hydrolase activity, acting on carbon-nitrogen (but not peptide) bonds, in linear amides"/>
    <property type="evidence" value="ECO:0007669"/>
    <property type="project" value="InterPro"/>
</dbReference>
<dbReference type="Gene3D" id="1.10.439.10">
    <property type="entry name" value="Penicillin Amidohydrolase, domain 1"/>
    <property type="match status" value="1"/>
</dbReference>
<dbReference type="SUPFAM" id="SSF56235">
    <property type="entry name" value="N-terminal nucleophile aminohydrolases (Ntn hydrolases)"/>
    <property type="match status" value="1"/>
</dbReference>
<evidence type="ECO:0000313" key="6">
    <source>
        <dbReference type="EMBL" id="PSL48278.1"/>
    </source>
</evidence>
<keyword evidence="3" id="KW-0865">Zymogen</keyword>
<keyword evidence="2" id="KW-0378">Hydrolase</keyword>
<evidence type="ECO:0000256" key="4">
    <source>
        <dbReference type="PIRSR" id="PIRSR001227-1"/>
    </source>
</evidence>
<comment type="caution">
    <text evidence="6">The sequence shown here is derived from an EMBL/GenBank/DDBJ whole genome shotgun (WGS) entry which is preliminary data.</text>
</comment>
<comment type="cofactor">
    <cofactor evidence="5">
        <name>Ca(2+)</name>
        <dbReference type="ChEBI" id="CHEBI:29108"/>
    </cofactor>
    <text evidence="5">Binds 1 Ca(2+) ion per dimer.</text>
</comment>
<dbReference type="CDD" id="cd03747">
    <property type="entry name" value="Ntn_PGA_like"/>
    <property type="match status" value="1"/>
</dbReference>
<evidence type="ECO:0000256" key="2">
    <source>
        <dbReference type="ARBA" id="ARBA00022801"/>
    </source>
</evidence>
<organism evidence="6 7">
    <name type="scientific">Chitinophaga niastensis</name>
    <dbReference type="NCBI Taxonomy" id="536980"/>
    <lineage>
        <taxon>Bacteria</taxon>
        <taxon>Pseudomonadati</taxon>
        <taxon>Bacteroidota</taxon>
        <taxon>Chitinophagia</taxon>
        <taxon>Chitinophagales</taxon>
        <taxon>Chitinophagaceae</taxon>
        <taxon>Chitinophaga</taxon>
    </lineage>
</organism>
<dbReference type="Proteomes" id="UP000240971">
    <property type="component" value="Unassembled WGS sequence"/>
</dbReference>